<proteinExistence type="predicted"/>
<protein>
    <submittedName>
        <fullName evidence="1">Uncharacterized protein</fullName>
    </submittedName>
</protein>
<comment type="caution">
    <text evidence="1">The sequence shown here is derived from an EMBL/GenBank/DDBJ whole genome shotgun (WGS) entry which is preliminary data.</text>
</comment>
<reference evidence="1" key="1">
    <citation type="journal article" date="2014" name="Front. Microbiol.">
        <title>High frequency of phylogenetically diverse reductive dehalogenase-homologous genes in deep subseafloor sedimentary metagenomes.</title>
        <authorList>
            <person name="Kawai M."/>
            <person name="Futagami T."/>
            <person name="Toyoda A."/>
            <person name="Takaki Y."/>
            <person name="Nishi S."/>
            <person name="Hori S."/>
            <person name="Arai W."/>
            <person name="Tsubouchi T."/>
            <person name="Morono Y."/>
            <person name="Uchiyama I."/>
            <person name="Ito T."/>
            <person name="Fujiyama A."/>
            <person name="Inagaki F."/>
            <person name="Takami H."/>
        </authorList>
    </citation>
    <scope>NUCLEOTIDE SEQUENCE</scope>
    <source>
        <strain evidence="1">Expedition CK06-06</strain>
    </source>
</reference>
<dbReference type="EMBL" id="BART01019812">
    <property type="protein sequence ID" value="GAG96533.1"/>
    <property type="molecule type" value="Genomic_DNA"/>
</dbReference>
<feature type="non-terminal residue" evidence="1">
    <location>
        <position position="62"/>
    </location>
</feature>
<dbReference type="AlphaFoldDB" id="X1CJZ5"/>
<sequence length="62" mass="7335">MKSKTKGTIMVLFFTFVFCLLSLFIIRALILEPTVYSDDVCKFENGENWAYDYSKYFGLFLR</sequence>
<gene>
    <name evidence="1" type="ORF">S01H4_36969</name>
</gene>
<accession>X1CJZ5</accession>
<organism evidence="1">
    <name type="scientific">marine sediment metagenome</name>
    <dbReference type="NCBI Taxonomy" id="412755"/>
    <lineage>
        <taxon>unclassified sequences</taxon>
        <taxon>metagenomes</taxon>
        <taxon>ecological metagenomes</taxon>
    </lineage>
</organism>
<name>X1CJZ5_9ZZZZ</name>
<evidence type="ECO:0000313" key="1">
    <source>
        <dbReference type="EMBL" id="GAG96533.1"/>
    </source>
</evidence>